<proteinExistence type="predicted"/>
<feature type="domain" description="NurA" evidence="1">
    <location>
        <begin position="72"/>
        <end position="332"/>
    </location>
</feature>
<dbReference type="AlphaFoldDB" id="A0A7C1E4F9"/>
<name>A0A7C1E4F9_9CREN</name>
<dbReference type="InterPro" id="IPR018977">
    <property type="entry name" value="NurA_domain"/>
</dbReference>
<accession>A0A7C1E4F9</accession>
<evidence type="ECO:0000313" key="2">
    <source>
        <dbReference type="EMBL" id="HDS10554.1"/>
    </source>
</evidence>
<dbReference type="EMBL" id="DSDY01000095">
    <property type="protein sequence ID" value="HDS10554.1"/>
    <property type="molecule type" value="Genomic_DNA"/>
</dbReference>
<reference evidence="2" key="1">
    <citation type="journal article" date="2020" name="mSystems">
        <title>Genome- and Community-Level Interaction Insights into Carbon Utilization and Element Cycling Functions of Hydrothermarchaeota in Hydrothermal Sediment.</title>
        <authorList>
            <person name="Zhou Z."/>
            <person name="Liu Y."/>
            <person name="Xu W."/>
            <person name="Pan J."/>
            <person name="Luo Z.H."/>
            <person name="Li M."/>
        </authorList>
    </citation>
    <scope>NUCLEOTIDE SEQUENCE [LARGE SCALE GENOMIC DNA]</scope>
    <source>
        <strain evidence="2">SpSt-123</strain>
    </source>
</reference>
<gene>
    <name evidence="2" type="ORF">ENO04_02880</name>
</gene>
<comment type="caution">
    <text evidence="2">The sequence shown here is derived from an EMBL/GenBank/DDBJ whole genome shotgun (WGS) entry which is preliminary data.</text>
</comment>
<dbReference type="Pfam" id="PF09376">
    <property type="entry name" value="NurA"/>
    <property type="match status" value="1"/>
</dbReference>
<evidence type="ECO:0000259" key="1">
    <source>
        <dbReference type="Pfam" id="PF09376"/>
    </source>
</evidence>
<organism evidence="2">
    <name type="scientific">Fervidicoccus fontis</name>
    <dbReference type="NCBI Taxonomy" id="683846"/>
    <lineage>
        <taxon>Archaea</taxon>
        <taxon>Thermoproteota</taxon>
        <taxon>Thermoprotei</taxon>
        <taxon>Fervidicoccales</taxon>
        <taxon>Fervidicoccaceae</taxon>
        <taxon>Fervidicoccus</taxon>
    </lineage>
</organism>
<protein>
    <submittedName>
        <fullName evidence="2">DNA double-strand break repair nuclease NurA</fullName>
    </submittedName>
</protein>
<sequence length="381" mass="42393">MESRAGELIPEESVGVAPEIVEKALEQATGKLIDEIMKVRGLISDVRRAIESRADLLRIWRAAEPEQLCYLSVDSGFTAPSIELVGGYLGIIIVATVLYGSRCGRSSVDSKLYAKLWFNEDLTEGVAKYYERLTARRLLEEKRKGRLGFDVLLLDGEIVPRGFASRTAGGEDVLSRTVEVTGEVLRLADKTDTAIVGVLKRSYSRDIVNILGFHELSLSDKAVLSLVLSPGEYLVAGNHIDIYNELLRLRGKPGVNRRWLETRIRWYESLVNNMPEGYAVKLAFYRAHRTIYPTSTKIEYVTSDSLDENKLISSLMHVSAGSGIPAPIDYADVFSAVTRELRQTAYQKLLAEVAKRASGESRDILSLLSLMNPEKLMHIIG</sequence>